<proteinExistence type="predicted"/>
<dbReference type="InterPro" id="IPR044925">
    <property type="entry name" value="His-Me_finger_sf"/>
</dbReference>
<dbReference type="RefSeq" id="WP_306831734.1">
    <property type="nucleotide sequence ID" value="NZ_JAUSRA010000001.1"/>
</dbReference>
<evidence type="ECO:0000313" key="1">
    <source>
        <dbReference type="EMBL" id="MDP9795707.1"/>
    </source>
</evidence>
<evidence type="ECO:0008006" key="3">
    <source>
        <dbReference type="Google" id="ProtNLM"/>
    </source>
</evidence>
<name>A0ABT9MW88_9ACTN</name>
<protein>
    <recommendedName>
        <fullName evidence="3">Recombination endonuclease VII</fullName>
    </recommendedName>
</protein>
<gene>
    <name evidence="1" type="ORF">J2S43_004219</name>
</gene>
<dbReference type="Gene3D" id="3.40.1800.10">
    <property type="entry name" value="His-Me finger endonucleases"/>
    <property type="match status" value="1"/>
</dbReference>
<dbReference type="SUPFAM" id="SSF54060">
    <property type="entry name" value="His-Me finger endonucleases"/>
    <property type="match status" value="1"/>
</dbReference>
<sequence length="212" mass="24101">MKPLTEFHVSPKRRGGRGSYCKPCFNERSKQSYAKRVADRDGREVRKNVEVPDGHRFCPDCERILPLTPDFFPRSKNGRQGSGGYCKPCHNARGKESKQRLHGGSRQYHLRRRYGIDQEIFDAMLADQGGVCAICDAADPEHVDHDHRTGAVRGILCFNCNGGLGQFRDNITYLDRAITYLKGHHTWRWVLIHPGVYQRRSPAWGPPPSLSS</sequence>
<dbReference type="Proteomes" id="UP001240984">
    <property type="component" value="Unassembled WGS sequence"/>
</dbReference>
<reference evidence="1 2" key="1">
    <citation type="submission" date="2023-07" db="EMBL/GenBank/DDBJ databases">
        <title>Sequencing the genomes of 1000 actinobacteria strains.</title>
        <authorList>
            <person name="Klenk H.-P."/>
        </authorList>
    </citation>
    <scope>NUCLEOTIDE SEQUENCE [LARGE SCALE GENOMIC DNA]</scope>
    <source>
        <strain evidence="1 2">DSM 44710</strain>
    </source>
</reference>
<comment type="caution">
    <text evidence="1">The sequence shown here is derived from an EMBL/GenBank/DDBJ whole genome shotgun (WGS) entry which is preliminary data.</text>
</comment>
<dbReference type="InterPro" id="IPR038563">
    <property type="entry name" value="Endonuclease_7_sf"/>
</dbReference>
<dbReference type="InterPro" id="IPR004211">
    <property type="entry name" value="Endonuclease_7"/>
</dbReference>
<keyword evidence="2" id="KW-1185">Reference proteome</keyword>
<accession>A0ABT9MW88</accession>
<organism evidence="1 2">
    <name type="scientific">Catenuloplanes nepalensis</name>
    <dbReference type="NCBI Taxonomy" id="587533"/>
    <lineage>
        <taxon>Bacteria</taxon>
        <taxon>Bacillati</taxon>
        <taxon>Actinomycetota</taxon>
        <taxon>Actinomycetes</taxon>
        <taxon>Micromonosporales</taxon>
        <taxon>Micromonosporaceae</taxon>
        <taxon>Catenuloplanes</taxon>
    </lineage>
</organism>
<dbReference type="EMBL" id="JAUSRA010000001">
    <property type="protein sequence ID" value="MDP9795707.1"/>
    <property type="molecule type" value="Genomic_DNA"/>
</dbReference>
<evidence type="ECO:0000313" key="2">
    <source>
        <dbReference type="Proteomes" id="UP001240984"/>
    </source>
</evidence>
<dbReference type="Pfam" id="PF02945">
    <property type="entry name" value="Endonuclease_7"/>
    <property type="match status" value="1"/>
</dbReference>